<comment type="caution">
    <text evidence="2">The sequence shown here is derived from an EMBL/GenBank/DDBJ whole genome shotgun (WGS) entry which is preliminary data.</text>
</comment>
<feature type="compositionally biased region" description="Low complexity" evidence="1">
    <location>
        <begin position="156"/>
        <end position="184"/>
    </location>
</feature>
<dbReference type="Proteomes" id="UP000283269">
    <property type="component" value="Unassembled WGS sequence"/>
</dbReference>
<name>A0A409XBX2_PSICY</name>
<sequence length="232" mass="23642">MPGAAANVQGHVGAPLAGGSRTGAVVGAPVSGHGAGAGARGPSRSSSLASRETSLHDHEHEESERWGRRTPILNVRLVQGVPFVPAAAAAGQSARVVGKEADGTGVGSRRGRAKRKDVGFDVNVYDQAQARVRANDAEEGEKGEVQATPRLRDPHPTSSSPPSHSRSAHSSSSCSSSEPSLRSPSPSPFVPKTEADADTATHPTPCVSPASTASVGGFKLRDAGPLVVSWGD</sequence>
<dbReference type="AlphaFoldDB" id="A0A409XBX2"/>
<feature type="region of interest" description="Disordered" evidence="1">
    <location>
        <begin position="1"/>
        <end position="66"/>
    </location>
</feature>
<evidence type="ECO:0000313" key="3">
    <source>
        <dbReference type="Proteomes" id="UP000283269"/>
    </source>
</evidence>
<dbReference type="InParanoid" id="A0A409XBX2"/>
<reference evidence="2 3" key="1">
    <citation type="journal article" date="2018" name="Evol. Lett.">
        <title>Horizontal gene cluster transfer increased hallucinogenic mushroom diversity.</title>
        <authorList>
            <person name="Reynolds H.T."/>
            <person name="Vijayakumar V."/>
            <person name="Gluck-Thaler E."/>
            <person name="Korotkin H.B."/>
            <person name="Matheny P.B."/>
            <person name="Slot J.C."/>
        </authorList>
    </citation>
    <scope>NUCLEOTIDE SEQUENCE [LARGE SCALE GENOMIC DNA]</scope>
    <source>
        <strain evidence="2 3">2631</strain>
    </source>
</reference>
<protein>
    <submittedName>
        <fullName evidence="2">Uncharacterized protein</fullName>
    </submittedName>
</protein>
<keyword evidence="3" id="KW-1185">Reference proteome</keyword>
<feature type="compositionally biased region" description="Basic and acidic residues" evidence="1">
    <location>
        <begin position="53"/>
        <end position="66"/>
    </location>
</feature>
<dbReference type="STRING" id="93625.A0A409XBX2"/>
<accession>A0A409XBX2</accession>
<proteinExistence type="predicted"/>
<dbReference type="EMBL" id="NHYD01002129">
    <property type="protein sequence ID" value="PPQ88241.1"/>
    <property type="molecule type" value="Genomic_DNA"/>
</dbReference>
<feature type="compositionally biased region" description="Basic and acidic residues" evidence="1">
    <location>
        <begin position="133"/>
        <end position="155"/>
    </location>
</feature>
<feature type="region of interest" description="Disordered" evidence="1">
    <location>
        <begin position="131"/>
        <end position="232"/>
    </location>
</feature>
<evidence type="ECO:0000256" key="1">
    <source>
        <dbReference type="SAM" id="MobiDB-lite"/>
    </source>
</evidence>
<gene>
    <name evidence="2" type="ORF">CVT25_005291</name>
</gene>
<evidence type="ECO:0000313" key="2">
    <source>
        <dbReference type="EMBL" id="PPQ88241.1"/>
    </source>
</evidence>
<feature type="compositionally biased region" description="Low complexity" evidence="1">
    <location>
        <begin position="40"/>
        <end position="51"/>
    </location>
</feature>
<organism evidence="2 3">
    <name type="scientific">Psilocybe cyanescens</name>
    <dbReference type="NCBI Taxonomy" id="93625"/>
    <lineage>
        <taxon>Eukaryota</taxon>
        <taxon>Fungi</taxon>
        <taxon>Dikarya</taxon>
        <taxon>Basidiomycota</taxon>
        <taxon>Agaricomycotina</taxon>
        <taxon>Agaricomycetes</taxon>
        <taxon>Agaricomycetidae</taxon>
        <taxon>Agaricales</taxon>
        <taxon>Agaricineae</taxon>
        <taxon>Strophariaceae</taxon>
        <taxon>Psilocybe</taxon>
    </lineage>
</organism>
<feature type="region of interest" description="Disordered" evidence="1">
    <location>
        <begin position="90"/>
        <end position="114"/>
    </location>
</feature>